<keyword evidence="1" id="KW-0808">Transferase</keyword>
<name>A0AA96GIF5_9BACT</name>
<sequence length="199" mass="22586">MPHPYLDLLYCGRFAGVGDRSPAWFFRSLRSLNDEGKSVHLRIIGDDSREIKRLIRETDTEDIISALPMIDHQSAIENMRDCDALLVYQEATSAELSSVAGKTYEYLRSGKPILAVAPQGDNIELIESFGGYFIACTEHNHEAIMGALRTLHSRWQSQSLPTFSFPKAEYLNQYNRRALTGRLAEIFDEVLQARQKMSN</sequence>
<dbReference type="Gene3D" id="3.40.50.2000">
    <property type="entry name" value="Glycogen Phosphorylase B"/>
    <property type="match status" value="1"/>
</dbReference>
<organism evidence="1 2">
    <name type="scientific">Candidatus Nitrospira neomarina</name>
    <dbReference type="NCBI Taxonomy" id="3020899"/>
    <lineage>
        <taxon>Bacteria</taxon>
        <taxon>Pseudomonadati</taxon>
        <taxon>Nitrospirota</taxon>
        <taxon>Nitrospiria</taxon>
        <taxon>Nitrospirales</taxon>
        <taxon>Nitrospiraceae</taxon>
        <taxon>Nitrospira</taxon>
    </lineage>
</organism>
<reference evidence="1 2" key="1">
    <citation type="submission" date="2023-01" db="EMBL/GenBank/DDBJ databases">
        <title>Cultivation and genomic characterization of new, ubiquitous marine nitrite-oxidizing bacteria from the Nitrospirales.</title>
        <authorList>
            <person name="Mueller A.J."/>
            <person name="Daebeler A."/>
            <person name="Herbold C.W."/>
            <person name="Kirkegaard R.H."/>
            <person name="Daims H."/>
        </authorList>
    </citation>
    <scope>NUCLEOTIDE SEQUENCE [LARGE SCALE GENOMIC DNA]</scope>
    <source>
        <strain evidence="1 2">DK</strain>
    </source>
</reference>
<proteinExistence type="predicted"/>
<evidence type="ECO:0000313" key="1">
    <source>
        <dbReference type="EMBL" id="WNM60895.1"/>
    </source>
</evidence>
<dbReference type="SUPFAM" id="SSF53756">
    <property type="entry name" value="UDP-Glycosyltransferase/glycogen phosphorylase"/>
    <property type="match status" value="1"/>
</dbReference>
<gene>
    <name evidence="1" type="ORF">PQG83_14160</name>
</gene>
<evidence type="ECO:0000313" key="2">
    <source>
        <dbReference type="Proteomes" id="UP001302494"/>
    </source>
</evidence>
<dbReference type="EMBL" id="CP116968">
    <property type="protein sequence ID" value="WNM60895.1"/>
    <property type="molecule type" value="Genomic_DNA"/>
</dbReference>
<keyword evidence="2" id="KW-1185">Reference proteome</keyword>
<dbReference type="KEGG" id="nneo:PQG83_14160"/>
<dbReference type="EC" id="2.4.-.-" evidence="1"/>
<dbReference type="Proteomes" id="UP001302494">
    <property type="component" value="Chromosome"/>
</dbReference>
<dbReference type="AlphaFoldDB" id="A0AA96GIF5"/>
<accession>A0AA96GIF5</accession>
<protein>
    <submittedName>
        <fullName evidence="1">Glycosyltransferase</fullName>
        <ecNumber evidence="1">2.4.-.-</ecNumber>
    </submittedName>
</protein>
<keyword evidence="1" id="KW-0328">Glycosyltransferase</keyword>
<dbReference type="RefSeq" id="WP_312742281.1">
    <property type="nucleotide sequence ID" value="NZ_CP116968.1"/>
</dbReference>
<dbReference type="GO" id="GO:0016757">
    <property type="term" value="F:glycosyltransferase activity"/>
    <property type="evidence" value="ECO:0007669"/>
    <property type="project" value="UniProtKB-KW"/>
</dbReference>